<evidence type="ECO:0000256" key="6">
    <source>
        <dbReference type="ARBA" id="ARBA00022784"/>
    </source>
</evidence>
<dbReference type="SUPFAM" id="SSF51182">
    <property type="entry name" value="RmlC-like cupins"/>
    <property type="match status" value="1"/>
</dbReference>
<reference evidence="13" key="1">
    <citation type="submission" date="2022-01" db="EMBL/GenBank/DDBJ databases">
        <authorList>
            <person name="King R."/>
        </authorList>
    </citation>
    <scope>NUCLEOTIDE SEQUENCE</scope>
</reference>
<dbReference type="EMBL" id="OU898277">
    <property type="protein sequence ID" value="CAH1260614.1"/>
    <property type="molecule type" value="Genomic_DNA"/>
</dbReference>
<name>A0A9P0DV00_DIABA</name>
<feature type="binding site" evidence="11">
    <location>
        <position position="114"/>
    </location>
    <ligand>
        <name>Fe cation</name>
        <dbReference type="ChEBI" id="CHEBI:24875"/>
        <note>catalytic</note>
    </ligand>
</feature>
<organism evidence="13 14">
    <name type="scientific">Diabrotica balteata</name>
    <name type="common">Banded cucumber beetle</name>
    <dbReference type="NCBI Taxonomy" id="107213"/>
    <lineage>
        <taxon>Eukaryota</taxon>
        <taxon>Metazoa</taxon>
        <taxon>Ecdysozoa</taxon>
        <taxon>Arthropoda</taxon>
        <taxon>Hexapoda</taxon>
        <taxon>Insecta</taxon>
        <taxon>Pterygota</taxon>
        <taxon>Neoptera</taxon>
        <taxon>Endopterygota</taxon>
        <taxon>Coleoptera</taxon>
        <taxon>Polyphaga</taxon>
        <taxon>Cucujiformia</taxon>
        <taxon>Chrysomeloidea</taxon>
        <taxon>Chrysomelidae</taxon>
        <taxon>Galerucinae</taxon>
        <taxon>Diabroticina</taxon>
        <taxon>Diabroticites</taxon>
        <taxon>Diabrotica</taxon>
    </lineage>
</organism>
<keyword evidence="14" id="KW-1185">Reference proteome</keyword>
<keyword evidence="5 11" id="KW-0479">Metal-binding</keyword>
<dbReference type="EC" id="1.13.11.20" evidence="4 12"/>
<comment type="cofactor">
    <cofactor evidence="12">
        <name>Fe cation</name>
        <dbReference type="ChEBI" id="CHEBI:24875"/>
    </cofactor>
    <text evidence="12">Binds 1 Fe cation per subunit.</text>
</comment>
<accession>A0A9P0DV00</accession>
<protein>
    <recommendedName>
        <fullName evidence="4 12">Cysteine dioxygenase</fullName>
        <ecNumber evidence="4 12">1.13.11.20</ecNumber>
    </recommendedName>
</protein>
<evidence type="ECO:0000256" key="9">
    <source>
        <dbReference type="ARBA" id="ARBA00023004"/>
    </source>
</evidence>
<evidence type="ECO:0000256" key="10">
    <source>
        <dbReference type="PIRSR" id="PIRSR610300-50"/>
    </source>
</evidence>
<dbReference type="PANTHER" id="PTHR12918:SF1">
    <property type="entry name" value="CYSTEINE DIOXYGENASE TYPE 1"/>
    <property type="match status" value="1"/>
</dbReference>
<dbReference type="GO" id="GO:0017172">
    <property type="term" value="F:cysteine dioxygenase activity"/>
    <property type="evidence" value="ECO:0007669"/>
    <property type="project" value="UniProtKB-UniRule"/>
</dbReference>
<comment type="catalytic activity">
    <reaction evidence="1 12">
        <text>L-cysteine + O2 = 3-sulfino-L-alanine + H(+)</text>
        <dbReference type="Rhea" id="RHEA:20441"/>
        <dbReference type="ChEBI" id="CHEBI:15378"/>
        <dbReference type="ChEBI" id="CHEBI:15379"/>
        <dbReference type="ChEBI" id="CHEBI:35235"/>
        <dbReference type="ChEBI" id="CHEBI:61085"/>
        <dbReference type="EC" id="1.13.11.20"/>
    </reaction>
</comment>
<keyword evidence="6 10" id="KW-0883">Thioether bond</keyword>
<feature type="binding site" evidence="11">
    <location>
        <position position="166"/>
    </location>
    <ligand>
        <name>Fe cation</name>
        <dbReference type="ChEBI" id="CHEBI:24875"/>
        <note>catalytic</note>
    </ligand>
</feature>
<sequence>MEVCNYINNIGQEHRDDDDFDVKFYKEMGNNLPVINSLDDLIKELRLIFESDKVNIDLVSYVMKSYKSCPADWKRYAKFDRFRYTRNLVDAGNGKYNLMAVCWGEGHGSAIHDHANSHCFMKMLQGSLEEIRFAWPKSQGEQLREIGRTRLEVNDCAYINDSIGLHRVENVSSVDTAISLHLYCPPYSKCQVFNQNTGNKSTANVTFYSAFGKRIRENKEIVEPEDN</sequence>
<keyword evidence="9 11" id="KW-0408">Iron</keyword>
<feature type="cross-link" description="3'-(S-cysteinyl)-tyrosine (Cys-Tyr)" evidence="10">
    <location>
        <begin position="119"/>
        <end position="183"/>
    </location>
</feature>
<dbReference type="GO" id="GO:0019448">
    <property type="term" value="P:L-cysteine catabolic process"/>
    <property type="evidence" value="ECO:0007669"/>
    <property type="project" value="TreeGrafter"/>
</dbReference>
<gene>
    <name evidence="13" type="ORF">DIABBA_LOCUS3710</name>
</gene>
<feature type="binding site" evidence="11">
    <location>
        <position position="112"/>
    </location>
    <ligand>
        <name>Fe cation</name>
        <dbReference type="ChEBI" id="CHEBI:24875"/>
        <note>catalytic</note>
    </ligand>
</feature>
<evidence type="ECO:0000256" key="11">
    <source>
        <dbReference type="PIRSR" id="PIRSR610300-51"/>
    </source>
</evidence>
<dbReference type="InterPro" id="IPR010300">
    <property type="entry name" value="CDO_1"/>
</dbReference>
<proteinExistence type="inferred from homology"/>
<dbReference type="PANTHER" id="PTHR12918">
    <property type="entry name" value="CYSTEINE DIOXYGENASE"/>
    <property type="match status" value="1"/>
</dbReference>
<comment type="pathway">
    <text evidence="2 12">Organosulfur biosynthesis; taurine biosynthesis; hypotaurine from L-cysteine: step 1/2.</text>
</comment>
<keyword evidence="7 12" id="KW-0223">Dioxygenase</keyword>
<evidence type="ECO:0000256" key="3">
    <source>
        <dbReference type="ARBA" id="ARBA00006622"/>
    </source>
</evidence>
<evidence type="ECO:0000256" key="7">
    <source>
        <dbReference type="ARBA" id="ARBA00022964"/>
    </source>
</evidence>
<evidence type="ECO:0000256" key="12">
    <source>
        <dbReference type="RuleBase" id="RU366010"/>
    </source>
</evidence>
<dbReference type="Proteomes" id="UP001153709">
    <property type="component" value="Chromosome 2"/>
</dbReference>
<dbReference type="GO" id="GO:0042412">
    <property type="term" value="P:taurine biosynthetic process"/>
    <property type="evidence" value="ECO:0007669"/>
    <property type="project" value="UniProtKB-UniRule"/>
</dbReference>
<dbReference type="FunFam" id="2.60.120.10:FF:000045">
    <property type="entry name" value="Cysteine dioxygenase 1"/>
    <property type="match status" value="1"/>
</dbReference>
<dbReference type="Gene3D" id="2.60.120.10">
    <property type="entry name" value="Jelly Rolls"/>
    <property type="match status" value="1"/>
</dbReference>
<keyword evidence="8 12" id="KW-0560">Oxidoreductase</keyword>
<dbReference type="GO" id="GO:0008198">
    <property type="term" value="F:ferrous iron binding"/>
    <property type="evidence" value="ECO:0007669"/>
    <property type="project" value="UniProtKB-ARBA"/>
</dbReference>
<evidence type="ECO:0000256" key="5">
    <source>
        <dbReference type="ARBA" id="ARBA00022723"/>
    </source>
</evidence>
<evidence type="ECO:0000256" key="8">
    <source>
        <dbReference type="ARBA" id="ARBA00023002"/>
    </source>
</evidence>
<evidence type="ECO:0000256" key="2">
    <source>
        <dbReference type="ARBA" id="ARBA00004759"/>
    </source>
</evidence>
<dbReference type="AlphaFoldDB" id="A0A9P0DV00"/>
<evidence type="ECO:0000313" key="13">
    <source>
        <dbReference type="EMBL" id="CAH1260614.1"/>
    </source>
</evidence>
<dbReference type="InterPro" id="IPR014710">
    <property type="entry name" value="RmlC-like_jellyroll"/>
</dbReference>
<dbReference type="CDD" id="cd10548">
    <property type="entry name" value="cupin_CDO"/>
    <property type="match status" value="1"/>
</dbReference>
<dbReference type="Pfam" id="PF05995">
    <property type="entry name" value="CDO_I"/>
    <property type="match status" value="1"/>
</dbReference>
<evidence type="ECO:0000256" key="4">
    <source>
        <dbReference type="ARBA" id="ARBA00013133"/>
    </source>
</evidence>
<dbReference type="InterPro" id="IPR011051">
    <property type="entry name" value="RmlC_Cupin_sf"/>
</dbReference>
<dbReference type="OrthoDB" id="543511at2759"/>
<evidence type="ECO:0000256" key="1">
    <source>
        <dbReference type="ARBA" id="ARBA00000629"/>
    </source>
</evidence>
<comment type="similarity">
    <text evidence="3 12">Belongs to the cysteine dioxygenase family.</text>
</comment>
<evidence type="ECO:0000313" key="14">
    <source>
        <dbReference type="Proteomes" id="UP001153709"/>
    </source>
</evidence>